<comment type="caution">
    <text evidence="9">The sequence shown here is derived from an EMBL/GenBank/DDBJ whole genome shotgun (WGS) entry which is preliminary data.</text>
</comment>
<protein>
    <submittedName>
        <fullName evidence="9">PspC domain-containing protein</fullName>
    </submittedName>
</protein>
<feature type="transmembrane region" description="Helical" evidence="7">
    <location>
        <begin position="41"/>
        <end position="68"/>
    </location>
</feature>
<keyword evidence="10" id="KW-1185">Reference proteome</keyword>
<keyword evidence="4 7" id="KW-1133">Transmembrane helix</keyword>
<dbReference type="RefSeq" id="WP_212531910.1">
    <property type="nucleotide sequence ID" value="NZ_JAGSOG010000204.1"/>
</dbReference>
<keyword evidence="3 7" id="KW-0812">Transmembrane</keyword>
<evidence type="ECO:0000256" key="3">
    <source>
        <dbReference type="ARBA" id="ARBA00022692"/>
    </source>
</evidence>
<dbReference type="Pfam" id="PF04024">
    <property type="entry name" value="PspC"/>
    <property type="match status" value="1"/>
</dbReference>
<keyword evidence="5 7" id="KW-0472">Membrane</keyword>
<feature type="transmembrane region" description="Helical" evidence="7">
    <location>
        <begin position="114"/>
        <end position="131"/>
    </location>
</feature>
<keyword evidence="2" id="KW-1003">Cell membrane</keyword>
<evidence type="ECO:0000256" key="7">
    <source>
        <dbReference type="SAM" id="Phobius"/>
    </source>
</evidence>
<proteinExistence type="predicted"/>
<gene>
    <name evidence="9" type="ORF">KDL01_29455</name>
</gene>
<reference evidence="9" key="1">
    <citation type="submission" date="2021-04" db="EMBL/GenBank/DDBJ databases">
        <title>Genome based classification of Actinospica acidithermotolerans sp. nov., an actinobacterium isolated from an Indonesian hot spring.</title>
        <authorList>
            <person name="Kusuma A.B."/>
            <person name="Putra K.E."/>
            <person name="Nafisah S."/>
            <person name="Loh J."/>
            <person name="Nouioui I."/>
            <person name="Goodfellow M."/>
        </authorList>
    </citation>
    <scope>NUCLEOTIDE SEQUENCE</scope>
    <source>
        <strain evidence="9">CSCA 57</strain>
    </source>
</reference>
<feature type="domain" description="Phage shock protein PspC N-terminal" evidence="8">
    <location>
        <begin position="15"/>
        <end position="71"/>
    </location>
</feature>
<feature type="transmembrane region" description="Helical" evidence="7">
    <location>
        <begin position="273"/>
        <end position="293"/>
    </location>
</feature>
<evidence type="ECO:0000256" key="5">
    <source>
        <dbReference type="ARBA" id="ARBA00023136"/>
    </source>
</evidence>
<dbReference type="InterPro" id="IPR007168">
    <property type="entry name" value="Phageshock_PspC_N"/>
</dbReference>
<organism evidence="9 10">
    <name type="scientific">Actinospica durhamensis</name>
    <dbReference type="NCBI Taxonomy" id="1508375"/>
    <lineage>
        <taxon>Bacteria</taxon>
        <taxon>Bacillati</taxon>
        <taxon>Actinomycetota</taxon>
        <taxon>Actinomycetes</taxon>
        <taxon>Catenulisporales</taxon>
        <taxon>Actinospicaceae</taxon>
        <taxon>Actinospica</taxon>
    </lineage>
</organism>
<dbReference type="GO" id="GO:0005886">
    <property type="term" value="C:plasma membrane"/>
    <property type="evidence" value="ECO:0007669"/>
    <property type="project" value="UniProtKB-SubCell"/>
</dbReference>
<feature type="transmembrane region" description="Helical" evidence="7">
    <location>
        <begin position="88"/>
        <end position="108"/>
    </location>
</feature>
<feature type="region of interest" description="Disordered" evidence="6">
    <location>
        <begin position="154"/>
        <end position="222"/>
    </location>
</feature>
<feature type="transmembrane region" description="Helical" evidence="7">
    <location>
        <begin position="300"/>
        <end position="317"/>
    </location>
</feature>
<evidence type="ECO:0000256" key="1">
    <source>
        <dbReference type="ARBA" id="ARBA00004162"/>
    </source>
</evidence>
<sequence>MSDPRTNGGPDPRLPLRRDQRSKAVAGVCGGLGRHLDIDPVVFRILFVVFSFVGGLGLLAYAAAWLFVPQEGAEQSEAHQMLTGNSPWMAALMAIGLCLGAIAAVDALSNGLSGLWPMWLIAAAVFGLLVWRGDIKLGRSITIDLPLRPATWWQQPVREGEAEAGTETGAAGGAPDFSQGPDGEGGVTGGSEPQDAVPGHAPQRESAAAPSPTVAPGPGPGPDWGYDLGRAAVAGPPVRTRRRGYGGLVLAGLLAAGGALGVLNAAGVTSLTWLSGGALVLVLLGGGMVLGGMFGKTTGLVPLGLVVAIPLIVLSALDIPLHGTIGDASWTPASAAAVRSDYQVGIGDGMLDLSHAAPGAGRTLRLNAQVAIGDLDVTLPPGVEVQVQAHDGIGTLEAGAFQDSTLPNLNDDFVIPAGTAHAQGTIVLVVNVGIGDVNLEVAQ</sequence>
<evidence type="ECO:0000313" key="9">
    <source>
        <dbReference type="EMBL" id="MBR7837442.1"/>
    </source>
</evidence>
<evidence type="ECO:0000256" key="4">
    <source>
        <dbReference type="ARBA" id="ARBA00022989"/>
    </source>
</evidence>
<dbReference type="PANTHER" id="PTHR33885">
    <property type="entry name" value="PHAGE SHOCK PROTEIN C"/>
    <property type="match status" value="1"/>
</dbReference>
<evidence type="ECO:0000313" key="10">
    <source>
        <dbReference type="Proteomes" id="UP000675781"/>
    </source>
</evidence>
<dbReference type="InterPro" id="IPR052027">
    <property type="entry name" value="PspC"/>
</dbReference>
<feature type="transmembrane region" description="Helical" evidence="7">
    <location>
        <begin position="245"/>
        <end position="267"/>
    </location>
</feature>
<dbReference type="Proteomes" id="UP000675781">
    <property type="component" value="Unassembled WGS sequence"/>
</dbReference>
<evidence type="ECO:0000256" key="6">
    <source>
        <dbReference type="SAM" id="MobiDB-lite"/>
    </source>
</evidence>
<accession>A0A941EW42</accession>
<comment type="subcellular location">
    <subcellularLocation>
        <location evidence="1">Cell membrane</location>
        <topology evidence="1">Single-pass membrane protein</topology>
    </subcellularLocation>
</comment>
<dbReference type="EMBL" id="JAGSOG010000204">
    <property type="protein sequence ID" value="MBR7837442.1"/>
    <property type="molecule type" value="Genomic_DNA"/>
</dbReference>
<dbReference type="PANTHER" id="PTHR33885:SF3">
    <property type="entry name" value="PHAGE SHOCK PROTEIN C"/>
    <property type="match status" value="1"/>
</dbReference>
<name>A0A941EW42_9ACTN</name>
<evidence type="ECO:0000259" key="8">
    <source>
        <dbReference type="Pfam" id="PF04024"/>
    </source>
</evidence>
<dbReference type="AlphaFoldDB" id="A0A941EW42"/>
<evidence type="ECO:0000256" key="2">
    <source>
        <dbReference type="ARBA" id="ARBA00022475"/>
    </source>
</evidence>